<dbReference type="PRINTS" id="PR00344">
    <property type="entry name" value="BCTRLSENSOR"/>
</dbReference>
<reference evidence="11" key="1">
    <citation type="journal article" date="2019" name="Int. J. Syst. Evol. Microbiol.">
        <title>The Global Catalogue of Microorganisms (GCM) 10K type strain sequencing project: providing services to taxonomists for standard genome sequencing and annotation.</title>
        <authorList>
            <consortium name="The Broad Institute Genomics Platform"/>
            <consortium name="The Broad Institute Genome Sequencing Center for Infectious Disease"/>
            <person name="Wu L."/>
            <person name="Ma J."/>
        </authorList>
    </citation>
    <scope>NUCLEOTIDE SEQUENCE [LARGE SCALE GENOMIC DNA]</scope>
    <source>
        <strain evidence="11">KCTC 32465</strain>
    </source>
</reference>
<name>A0ABQ3CSZ2_9RHOB</name>
<dbReference type="SUPFAM" id="SSF47384">
    <property type="entry name" value="Homodimeric domain of signal transducing histidine kinase"/>
    <property type="match status" value="1"/>
</dbReference>
<evidence type="ECO:0000259" key="8">
    <source>
        <dbReference type="PROSITE" id="PS50109"/>
    </source>
</evidence>
<dbReference type="Pfam" id="PF12860">
    <property type="entry name" value="PAS_7"/>
    <property type="match status" value="2"/>
</dbReference>
<comment type="catalytic activity">
    <reaction evidence="1">
        <text>ATP + protein L-histidine = ADP + protein N-phospho-L-histidine.</text>
        <dbReference type="EC" id="2.7.13.3"/>
    </reaction>
</comment>
<dbReference type="Gene3D" id="3.40.50.2300">
    <property type="match status" value="1"/>
</dbReference>
<keyword evidence="3 6" id="KW-0597">Phosphoprotein</keyword>
<dbReference type="GO" id="GO:0016301">
    <property type="term" value="F:kinase activity"/>
    <property type="evidence" value="ECO:0007669"/>
    <property type="project" value="UniProtKB-KW"/>
</dbReference>
<dbReference type="CDD" id="cd00156">
    <property type="entry name" value="REC"/>
    <property type="match status" value="1"/>
</dbReference>
<dbReference type="InterPro" id="IPR036097">
    <property type="entry name" value="HisK_dim/P_sf"/>
</dbReference>
<evidence type="ECO:0000256" key="3">
    <source>
        <dbReference type="ARBA" id="ARBA00022553"/>
    </source>
</evidence>
<keyword evidence="7" id="KW-0175">Coiled coil</keyword>
<dbReference type="InterPro" id="IPR003594">
    <property type="entry name" value="HATPase_dom"/>
</dbReference>
<dbReference type="PROSITE" id="PS50109">
    <property type="entry name" value="HIS_KIN"/>
    <property type="match status" value="1"/>
</dbReference>
<dbReference type="EMBL" id="BMZF01000001">
    <property type="protein sequence ID" value="GHA42650.1"/>
    <property type="molecule type" value="Genomic_DNA"/>
</dbReference>
<dbReference type="Pfam" id="PF02518">
    <property type="entry name" value="HATPase_c"/>
    <property type="match status" value="1"/>
</dbReference>
<feature type="coiled-coil region" evidence="7">
    <location>
        <begin position="53"/>
        <end position="87"/>
    </location>
</feature>
<dbReference type="Gene3D" id="3.30.565.10">
    <property type="entry name" value="Histidine kinase-like ATPase, C-terminal domain"/>
    <property type="match status" value="1"/>
</dbReference>
<evidence type="ECO:0000256" key="4">
    <source>
        <dbReference type="ARBA" id="ARBA00022679"/>
    </source>
</evidence>
<gene>
    <name evidence="10" type="primary">gfdS</name>
    <name evidence="10" type="ORF">GCM10008927_03960</name>
</gene>
<feature type="domain" description="Histidine kinase" evidence="8">
    <location>
        <begin position="380"/>
        <end position="588"/>
    </location>
</feature>
<comment type="caution">
    <text evidence="10">The sequence shown here is derived from an EMBL/GenBank/DDBJ whole genome shotgun (WGS) entry which is preliminary data.</text>
</comment>
<dbReference type="InterPro" id="IPR011006">
    <property type="entry name" value="CheY-like_superfamily"/>
</dbReference>
<dbReference type="PANTHER" id="PTHR43047">
    <property type="entry name" value="TWO-COMPONENT HISTIDINE PROTEIN KINASE"/>
    <property type="match status" value="1"/>
</dbReference>
<keyword evidence="11" id="KW-1185">Reference proteome</keyword>
<evidence type="ECO:0000256" key="7">
    <source>
        <dbReference type="SAM" id="Coils"/>
    </source>
</evidence>
<dbReference type="PROSITE" id="PS50110">
    <property type="entry name" value="RESPONSE_REGULATORY"/>
    <property type="match status" value="1"/>
</dbReference>
<dbReference type="PANTHER" id="PTHR43047:SF9">
    <property type="entry name" value="HISTIDINE KINASE"/>
    <property type="match status" value="1"/>
</dbReference>
<dbReference type="SMART" id="SM00388">
    <property type="entry name" value="HisKA"/>
    <property type="match status" value="1"/>
</dbReference>
<dbReference type="Pfam" id="PF00512">
    <property type="entry name" value="HisKA"/>
    <property type="match status" value="1"/>
</dbReference>
<dbReference type="SUPFAM" id="SSF55874">
    <property type="entry name" value="ATPase domain of HSP90 chaperone/DNA topoisomerase II/histidine kinase"/>
    <property type="match status" value="1"/>
</dbReference>
<organism evidence="10 11">
    <name type="scientific">Paramylibacter ulvae</name>
    <dbReference type="NCBI Taxonomy" id="1651968"/>
    <lineage>
        <taxon>Bacteria</taxon>
        <taxon>Pseudomonadati</taxon>
        <taxon>Pseudomonadota</taxon>
        <taxon>Alphaproteobacteria</taxon>
        <taxon>Rhodobacterales</taxon>
        <taxon>Paracoccaceae</taxon>
        <taxon>Paramylibacter</taxon>
    </lineage>
</organism>
<protein>
    <recommendedName>
        <fullName evidence="2">histidine kinase</fullName>
        <ecNumber evidence="2">2.7.13.3</ecNumber>
    </recommendedName>
</protein>
<dbReference type="InterPro" id="IPR004358">
    <property type="entry name" value="Sig_transdc_His_kin-like_C"/>
</dbReference>
<dbReference type="InterPro" id="IPR001789">
    <property type="entry name" value="Sig_transdc_resp-reg_receiver"/>
</dbReference>
<proteinExistence type="predicted"/>
<dbReference type="Proteomes" id="UP000634455">
    <property type="component" value="Unassembled WGS sequence"/>
</dbReference>
<dbReference type="InterPro" id="IPR036890">
    <property type="entry name" value="HATPase_C_sf"/>
</dbReference>
<dbReference type="RefSeq" id="WP_189638890.1">
    <property type="nucleotide sequence ID" value="NZ_BMZF01000001.1"/>
</dbReference>
<feature type="domain" description="Response regulatory" evidence="9">
    <location>
        <begin position="613"/>
        <end position="729"/>
    </location>
</feature>
<dbReference type="Pfam" id="PF00072">
    <property type="entry name" value="Response_reg"/>
    <property type="match status" value="1"/>
</dbReference>
<dbReference type="CDD" id="cd00082">
    <property type="entry name" value="HisKA"/>
    <property type="match status" value="1"/>
</dbReference>
<dbReference type="SMART" id="SM00387">
    <property type="entry name" value="HATPase_c"/>
    <property type="match status" value="1"/>
</dbReference>
<evidence type="ECO:0000313" key="10">
    <source>
        <dbReference type="EMBL" id="GHA42650.1"/>
    </source>
</evidence>
<evidence type="ECO:0000259" key="9">
    <source>
        <dbReference type="PROSITE" id="PS50110"/>
    </source>
</evidence>
<evidence type="ECO:0000256" key="1">
    <source>
        <dbReference type="ARBA" id="ARBA00000085"/>
    </source>
</evidence>
<dbReference type="EC" id="2.7.13.3" evidence="2"/>
<evidence type="ECO:0000256" key="5">
    <source>
        <dbReference type="ARBA" id="ARBA00022777"/>
    </source>
</evidence>
<dbReference type="CDD" id="cd00075">
    <property type="entry name" value="HATPase"/>
    <property type="match status" value="1"/>
</dbReference>
<evidence type="ECO:0000256" key="2">
    <source>
        <dbReference type="ARBA" id="ARBA00012438"/>
    </source>
</evidence>
<evidence type="ECO:0000256" key="6">
    <source>
        <dbReference type="PROSITE-ProRule" id="PRU00169"/>
    </source>
</evidence>
<keyword evidence="4" id="KW-0808">Transferase</keyword>
<dbReference type="InterPro" id="IPR005467">
    <property type="entry name" value="His_kinase_dom"/>
</dbReference>
<dbReference type="Gene3D" id="1.10.287.130">
    <property type="match status" value="1"/>
</dbReference>
<evidence type="ECO:0000313" key="11">
    <source>
        <dbReference type="Proteomes" id="UP000634455"/>
    </source>
</evidence>
<dbReference type="Gene3D" id="3.30.450.20">
    <property type="entry name" value="PAS domain"/>
    <property type="match status" value="1"/>
</dbReference>
<keyword evidence="5 10" id="KW-0418">Kinase</keyword>
<dbReference type="InterPro" id="IPR003661">
    <property type="entry name" value="HisK_dim/P_dom"/>
</dbReference>
<feature type="modified residue" description="4-aspartylphosphate" evidence="6">
    <location>
        <position position="664"/>
    </location>
</feature>
<dbReference type="SUPFAM" id="SSF52172">
    <property type="entry name" value="CheY-like"/>
    <property type="match status" value="1"/>
</dbReference>
<sequence length="734" mass="81763">MNSLVDTSQPITKQNEKLLKIVDALMRRVEQDTNNNGDAYAQFERAVLLEDQVRKRTAELEQALRLLNQSNENLASAMAETESAREDMFNAIEAIEEGFALFDSHDVLVMNNSRFCTALPDIRAKLAPGLRLNQFIDFAANSPHLIPPDGTTRDSWATDRKALHKKPHAVFNIAINDDQWLQVSTDRTLNGSTVIMQTDVTDIIRTEREERDKLLDDQARMIKATLDHLNQAVAIFDQQSRLIGWNRSLNSLLSLKSKSLRMGVSFSKVVDSLRNSFGNENAKAVHALNTWVESPNLRRPLSFEVTSKSGQILDAFVRRMPDGGFVISLTDVSAERSATRMLARANETLELRVEERTDNLQQALQSAERANASKNRFVAAASHDLLQPLSAAKLYLAALSDKANQEILGKAEQALVSVETIIEDLLEISKLDSGSATMEVGNFRLADILTTLKNEFQPIAALKNLELVVVNSSVTVRSDPSYLRRILQNLISNAIRYTDQGRILVGARRNGGSLRLEVWDTGRGISEPDQAIIFDEFQRLETRASASEGMGLGLAIVERACEQLHHPLQLWSVLGKGSGFFVNVPISDQAQTNPTTQNSKYSPRNSLQNQGLIVLLVENDQELRRAMVLLLNKWDINVLDVANAPEALDLLDEIQIMPDAMVIDYQLDFGDDGIHLAQTILQKHSDIPTRIISANRTGDLRRKCKDAGLQLMLKPVDADVLEQFLLTAIKPPIA</sequence>
<accession>A0ABQ3CSZ2</accession>
<dbReference type="SMART" id="SM00448">
    <property type="entry name" value="REC"/>
    <property type="match status" value="1"/>
</dbReference>